<feature type="signal peptide" evidence="1">
    <location>
        <begin position="1"/>
        <end position="26"/>
    </location>
</feature>
<keyword evidence="3" id="KW-1185">Reference proteome</keyword>
<accession>A0ABQ2MS06</accession>
<protein>
    <recommendedName>
        <fullName evidence="4">DUF11 domain-containing protein</fullName>
    </recommendedName>
</protein>
<dbReference type="Proteomes" id="UP000656881">
    <property type="component" value="Unassembled WGS sequence"/>
</dbReference>
<reference evidence="3" key="1">
    <citation type="journal article" date="2019" name="Int. J. Syst. Evol. Microbiol.">
        <title>The Global Catalogue of Microorganisms (GCM) 10K type strain sequencing project: providing services to taxonomists for standard genome sequencing and annotation.</title>
        <authorList>
            <consortium name="The Broad Institute Genomics Platform"/>
            <consortium name="The Broad Institute Genome Sequencing Center for Infectious Disease"/>
            <person name="Wu L."/>
            <person name="Ma J."/>
        </authorList>
    </citation>
    <scope>NUCLEOTIDE SEQUENCE [LARGE SCALE GENOMIC DNA]</scope>
    <source>
        <strain evidence="3">CGMCC 4.7349</strain>
    </source>
</reference>
<dbReference type="RefSeq" id="WP_189177157.1">
    <property type="nucleotide sequence ID" value="NZ_BMNG01000020.1"/>
</dbReference>
<evidence type="ECO:0000313" key="3">
    <source>
        <dbReference type="Proteomes" id="UP000656881"/>
    </source>
</evidence>
<evidence type="ECO:0008006" key="4">
    <source>
        <dbReference type="Google" id="ProtNLM"/>
    </source>
</evidence>
<gene>
    <name evidence="2" type="ORF">GCM10012286_72830</name>
</gene>
<feature type="chain" id="PRO_5046140832" description="DUF11 domain-containing protein" evidence="1">
    <location>
        <begin position="27"/>
        <end position="324"/>
    </location>
</feature>
<evidence type="ECO:0000256" key="1">
    <source>
        <dbReference type="SAM" id="SignalP"/>
    </source>
</evidence>
<name>A0ABQ2MS06_9ACTN</name>
<proteinExistence type="predicted"/>
<comment type="caution">
    <text evidence="2">The sequence shown here is derived from an EMBL/GenBank/DDBJ whole genome shotgun (WGS) entry which is preliminary data.</text>
</comment>
<sequence length="324" mass="34401">MNLHTHKTLGVSALALLLAGSTVAAAQGRQAVAERTPAAPVDLALDVTNLSVAPQGSGKQTFTVVNQGKRATTEPGRLVYVTPTYFNFASVPKGCQRKLRNPDPLVPEIMECAVPKGLGPGKKFKVDFTLSATKTNLVGSVYGAALVSPDVEADPETNFSDNYNVPDAAIRRSAPPNITGHRANVHLSYTSPAVAPDERAEQTFTYGNQGPDATVDPVRLVYVTPFFVNFSEKPLPRACRLLLDDPDPLIPQVVECDRDRPLEAGRKGSYTFEITAVEGGPSGMVFSPAVVAEAKPGMASTHDPSVIDNLANVGVNELPSLSQQ</sequence>
<organism evidence="2 3">
    <name type="scientific">Streptomyces lasiicapitis</name>
    <dbReference type="NCBI Taxonomy" id="1923961"/>
    <lineage>
        <taxon>Bacteria</taxon>
        <taxon>Bacillati</taxon>
        <taxon>Actinomycetota</taxon>
        <taxon>Actinomycetes</taxon>
        <taxon>Kitasatosporales</taxon>
        <taxon>Streptomycetaceae</taxon>
        <taxon>Streptomyces</taxon>
    </lineage>
</organism>
<dbReference type="EMBL" id="BMNG01000020">
    <property type="protein sequence ID" value="GGO57010.1"/>
    <property type="molecule type" value="Genomic_DNA"/>
</dbReference>
<keyword evidence="1" id="KW-0732">Signal</keyword>
<evidence type="ECO:0000313" key="2">
    <source>
        <dbReference type="EMBL" id="GGO57010.1"/>
    </source>
</evidence>